<keyword evidence="2" id="KW-0472">Membrane</keyword>
<gene>
    <name evidence="3" type="ORF">PVAP13_7KG246255</name>
</gene>
<feature type="transmembrane region" description="Helical" evidence="2">
    <location>
        <begin position="73"/>
        <end position="96"/>
    </location>
</feature>
<sequence length="99" mass="10461">MGTHGGGGESMDQCARPGHLRPGLRRPSLKYQVAQDGLDSLISVSSDVDVDHLVDGLDHLHDEATARPLCLRVFLFALVLDVAFGSILLGTAAHVASTD</sequence>
<dbReference type="EMBL" id="CM029049">
    <property type="protein sequence ID" value="KAG2573236.1"/>
    <property type="molecule type" value="Genomic_DNA"/>
</dbReference>
<keyword evidence="4" id="KW-1185">Reference proteome</keyword>
<name>A0A8T0QNN4_PANVG</name>
<evidence type="ECO:0000256" key="1">
    <source>
        <dbReference type="SAM" id="MobiDB-lite"/>
    </source>
</evidence>
<evidence type="ECO:0000256" key="2">
    <source>
        <dbReference type="SAM" id="Phobius"/>
    </source>
</evidence>
<feature type="region of interest" description="Disordered" evidence="1">
    <location>
        <begin position="1"/>
        <end position="23"/>
    </location>
</feature>
<evidence type="ECO:0000313" key="4">
    <source>
        <dbReference type="Proteomes" id="UP000823388"/>
    </source>
</evidence>
<dbReference type="AlphaFoldDB" id="A0A8T0QNN4"/>
<proteinExistence type="predicted"/>
<accession>A0A8T0QNN4</accession>
<organism evidence="3 4">
    <name type="scientific">Panicum virgatum</name>
    <name type="common">Blackwell switchgrass</name>
    <dbReference type="NCBI Taxonomy" id="38727"/>
    <lineage>
        <taxon>Eukaryota</taxon>
        <taxon>Viridiplantae</taxon>
        <taxon>Streptophyta</taxon>
        <taxon>Embryophyta</taxon>
        <taxon>Tracheophyta</taxon>
        <taxon>Spermatophyta</taxon>
        <taxon>Magnoliopsida</taxon>
        <taxon>Liliopsida</taxon>
        <taxon>Poales</taxon>
        <taxon>Poaceae</taxon>
        <taxon>PACMAD clade</taxon>
        <taxon>Panicoideae</taxon>
        <taxon>Panicodae</taxon>
        <taxon>Paniceae</taxon>
        <taxon>Panicinae</taxon>
        <taxon>Panicum</taxon>
        <taxon>Panicum sect. Hiantes</taxon>
    </lineage>
</organism>
<keyword evidence="2" id="KW-0812">Transmembrane</keyword>
<protein>
    <submittedName>
        <fullName evidence="3">Uncharacterized protein</fullName>
    </submittedName>
</protein>
<dbReference type="Proteomes" id="UP000823388">
    <property type="component" value="Chromosome 7K"/>
</dbReference>
<dbReference type="SUPFAM" id="SSF54277">
    <property type="entry name" value="CAD &amp; PB1 domains"/>
    <property type="match status" value="1"/>
</dbReference>
<reference evidence="3" key="1">
    <citation type="submission" date="2020-05" db="EMBL/GenBank/DDBJ databases">
        <title>WGS assembly of Panicum virgatum.</title>
        <authorList>
            <person name="Lovell J.T."/>
            <person name="Jenkins J."/>
            <person name="Shu S."/>
            <person name="Juenger T.E."/>
            <person name="Schmutz J."/>
        </authorList>
    </citation>
    <scope>NUCLEOTIDE SEQUENCE</scope>
    <source>
        <strain evidence="3">AP13</strain>
    </source>
</reference>
<comment type="caution">
    <text evidence="3">The sequence shown here is derived from an EMBL/GenBank/DDBJ whole genome shotgun (WGS) entry which is preliminary data.</text>
</comment>
<evidence type="ECO:0000313" key="3">
    <source>
        <dbReference type="EMBL" id="KAG2573236.1"/>
    </source>
</evidence>
<keyword evidence="2" id="KW-1133">Transmembrane helix</keyword>